<reference evidence="2" key="1">
    <citation type="submission" date="2019-08" db="EMBL/GenBank/DDBJ databases">
        <authorList>
            <person name="Kucharzyk K."/>
            <person name="Murdoch R.W."/>
            <person name="Higgins S."/>
            <person name="Loffler F."/>
        </authorList>
    </citation>
    <scope>NUCLEOTIDE SEQUENCE</scope>
</reference>
<dbReference type="PRINTS" id="PR01466">
    <property type="entry name" value="ARGDEIMINASE"/>
</dbReference>
<gene>
    <name evidence="2" type="primary">arcA_2</name>
    <name evidence="2" type="ORF">SDC9_12233</name>
</gene>
<dbReference type="EMBL" id="VSSQ01000032">
    <property type="protein sequence ID" value="MPL66549.1"/>
    <property type="molecule type" value="Genomic_DNA"/>
</dbReference>
<dbReference type="Gene3D" id="1.10.3930.10">
    <property type="entry name" value="Arginine deiminase"/>
    <property type="match status" value="1"/>
</dbReference>
<dbReference type="PANTHER" id="PTHR47271:SF2">
    <property type="entry name" value="ARGININE DEIMINASE"/>
    <property type="match status" value="1"/>
</dbReference>
<proteinExistence type="predicted"/>
<dbReference type="GO" id="GO:0016990">
    <property type="term" value="F:arginine deiminase activity"/>
    <property type="evidence" value="ECO:0007669"/>
    <property type="project" value="UniProtKB-EC"/>
</dbReference>
<protein>
    <submittedName>
        <fullName evidence="2">Arginine deiminase</fullName>
        <ecNumber evidence="2">3.5.3.6</ecNumber>
    </submittedName>
</protein>
<keyword evidence="1 2" id="KW-0378">Hydrolase</keyword>
<sequence length="446" mass="48711">MQESLGIAYQYAKTTPSGNRKIFFYVCCIIRPMASLAINSEIGTLRRVILHSPGPEIEAMTPDEAEKDLYNDIIPLGAVLGEYLQLKKFLKLVAEVHELLDLLVTCLEDVGDKFEFLSSLTRCFPIQGSVKTLMAMPPKALASALVQGLAAPADSLAKKLDEHSFLSRPLPNAYFMRDSAAVIGDCAVSAATAFDVRMAEALITKFIFTHHPDFTARALLFDGPSERNRYLTIEGGDIIVISPDILALGLSERTTPHAVERLARNAAKTFGRDLTIFAVDLPKSRATIHLDMVFTVIDRDAALVYEPIITGAHRSSIYRIDAGRRGKLVFSEVPSLIEGLKASGWDFKPILCGGGNRIQQQREQWLSGANSFAFAPGKILMYSCNTYTAEALAKEGFAIVSSERFIKAKDSIGAYGRLAVTFDGIELARGGGGARCMTLPVERDPL</sequence>
<dbReference type="InterPro" id="IPR003876">
    <property type="entry name" value="Arg_deiminase"/>
</dbReference>
<comment type="caution">
    <text evidence="2">The sequence shown here is derived from an EMBL/GenBank/DDBJ whole genome shotgun (WGS) entry which is preliminary data.</text>
</comment>
<dbReference type="SUPFAM" id="SSF55909">
    <property type="entry name" value="Pentein"/>
    <property type="match status" value="1"/>
</dbReference>
<dbReference type="GO" id="GO:0019546">
    <property type="term" value="P:L-arginine deiminase pathway"/>
    <property type="evidence" value="ECO:0007669"/>
    <property type="project" value="TreeGrafter"/>
</dbReference>
<dbReference type="PANTHER" id="PTHR47271">
    <property type="entry name" value="ARGININE DEIMINASE"/>
    <property type="match status" value="1"/>
</dbReference>
<dbReference type="Pfam" id="PF02274">
    <property type="entry name" value="ADI"/>
    <property type="match status" value="1"/>
</dbReference>
<name>A0A644TIK9_9ZZZZ</name>
<dbReference type="EC" id="3.5.3.6" evidence="2"/>
<dbReference type="Gene3D" id="3.75.10.10">
    <property type="entry name" value="L-arginine/glycine Amidinotransferase, Chain A"/>
    <property type="match status" value="1"/>
</dbReference>
<dbReference type="AlphaFoldDB" id="A0A644TIK9"/>
<accession>A0A644TIK9</accession>
<evidence type="ECO:0000256" key="1">
    <source>
        <dbReference type="ARBA" id="ARBA00022801"/>
    </source>
</evidence>
<evidence type="ECO:0000313" key="2">
    <source>
        <dbReference type="EMBL" id="MPL66549.1"/>
    </source>
</evidence>
<organism evidence="2">
    <name type="scientific">bioreactor metagenome</name>
    <dbReference type="NCBI Taxonomy" id="1076179"/>
    <lineage>
        <taxon>unclassified sequences</taxon>
        <taxon>metagenomes</taxon>
        <taxon>ecological metagenomes</taxon>
    </lineage>
</organism>